<feature type="compositionally biased region" description="Basic and acidic residues" evidence="1">
    <location>
        <begin position="97"/>
        <end position="110"/>
    </location>
</feature>
<evidence type="ECO:0000313" key="3">
    <source>
        <dbReference type="Proteomes" id="UP000199614"/>
    </source>
</evidence>
<feature type="region of interest" description="Disordered" evidence="1">
    <location>
        <begin position="1"/>
        <end position="22"/>
    </location>
</feature>
<dbReference type="EMBL" id="FOUY01000024">
    <property type="protein sequence ID" value="SFN91013.1"/>
    <property type="molecule type" value="Genomic_DNA"/>
</dbReference>
<proteinExistence type="predicted"/>
<evidence type="ECO:0000313" key="2">
    <source>
        <dbReference type="EMBL" id="SFN91013.1"/>
    </source>
</evidence>
<accession>A0A1I5CVQ1</accession>
<organism evidence="2 3">
    <name type="scientific">Pseudonocardia ammonioxydans</name>
    <dbReference type="NCBI Taxonomy" id="260086"/>
    <lineage>
        <taxon>Bacteria</taxon>
        <taxon>Bacillati</taxon>
        <taxon>Actinomycetota</taxon>
        <taxon>Actinomycetes</taxon>
        <taxon>Pseudonocardiales</taxon>
        <taxon>Pseudonocardiaceae</taxon>
        <taxon>Pseudonocardia</taxon>
    </lineage>
</organism>
<dbReference type="AlphaFoldDB" id="A0A1I5CVQ1"/>
<feature type="compositionally biased region" description="Low complexity" evidence="1">
    <location>
        <begin position="1"/>
        <end position="19"/>
    </location>
</feature>
<gene>
    <name evidence="2" type="ORF">SAMN05216207_102441</name>
</gene>
<dbReference type="Proteomes" id="UP000199614">
    <property type="component" value="Unassembled WGS sequence"/>
</dbReference>
<sequence length="121" mass="12739">MNAAPTTSTAPRTAGPVAARARDDAIRRLSGEFSLLIMTGRLTTRDVVTAVEDSLRELTLAGAPVACLPEFVERLARVRLAEVTDEPGHTVGGGGDAHTDRPVGGRRPRETGVLATRASPR</sequence>
<keyword evidence="3" id="KW-1185">Reference proteome</keyword>
<protein>
    <submittedName>
        <fullName evidence="2">Uncharacterized protein</fullName>
    </submittedName>
</protein>
<evidence type="ECO:0000256" key="1">
    <source>
        <dbReference type="SAM" id="MobiDB-lite"/>
    </source>
</evidence>
<feature type="region of interest" description="Disordered" evidence="1">
    <location>
        <begin position="85"/>
        <end position="121"/>
    </location>
</feature>
<dbReference type="RefSeq" id="WP_093347854.1">
    <property type="nucleotide sequence ID" value="NZ_FOUY01000024.1"/>
</dbReference>
<dbReference type="STRING" id="260086.SAMN05216207_102441"/>
<reference evidence="2 3" key="1">
    <citation type="submission" date="2016-10" db="EMBL/GenBank/DDBJ databases">
        <authorList>
            <person name="de Groot N.N."/>
        </authorList>
    </citation>
    <scope>NUCLEOTIDE SEQUENCE [LARGE SCALE GENOMIC DNA]</scope>
    <source>
        <strain evidence="2 3">CGMCC 4.1877</strain>
    </source>
</reference>
<name>A0A1I5CVQ1_PSUAM</name>